<reference evidence="1 2" key="1">
    <citation type="submission" date="2020-02" db="EMBL/GenBank/DDBJ databases">
        <authorList>
            <person name="Ferguson B K."/>
        </authorList>
    </citation>
    <scope>NUCLEOTIDE SEQUENCE [LARGE SCALE GENOMIC DNA]</scope>
</reference>
<dbReference type="OrthoDB" id="5419617at2759"/>
<accession>A0A6H5HRZ2</accession>
<gene>
    <name evidence="1" type="ORF">NTEN_LOCUS23082</name>
</gene>
<name>A0A6H5HRZ2_9HEMI</name>
<proteinExistence type="predicted"/>
<protein>
    <submittedName>
        <fullName evidence="1">Uncharacterized protein</fullName>
    </submittedName>
</protein>
<dbReference type="InterPro" id="IPR036397">
    <property type="entry name" value="RNaseH_sf"/>
</dbReference>
<evidence type="ECO:0000313" key="2">
    <source>
        <dbReference type="Proteomes" id="UP000479000"/>
    </source>
</evidence>
<dbReference type="SUPFAM" id="SSF53098">
    <property type="entry name" value="Ribonuclease H-like"/>
    <property type="match status" value="1"/>
</dbReference>
<dbReference type="Gene3D" id="3.30.420.10">
    <property type="entry name" value="Ribonuclease H-like superfamily/Ribonuclease H"/>
    <property type="match status" value="1"/>
</dbReference>
<dbReference type="AlphaFoldDB" id="A0A6H5HRZ2"/>
<sequence>MNEALNHVKRYHNNDKTTIIFSDSKSNLQKITNLKIGDNPDFVTQQLIHSIQFCRQNLYKTIKFQWIPGHIDLKGHDAADRLAGLTARHGRQTTRFELDYPDAKQIVQKRADNLNKAAIERMTESHGKWTRELQKRHPGISQWFSSAHISYQKAAIINRLILGHGRTPKFEYTIGKRNTPNCDRCGYPEADVEHLLNHCTALDTQRSTLLRALRVDDFQEAIACSLRLADFEEILKFTKNIKI</sequence>
<keyword evidence="2" id="KW-1185">Reference proteome</keyword>
<dbReference type="EMBL" id="CADCXU010033940">
    <property type="protein sequence ID" value="CAB0019370.1"/>
    <property type="molecule type" value="Genomic_DNA"/>
</dbReference>
<dbReference type="Proteomes" id="UP000479000">
    <property type="component" value="Unassembled WGS sequence"/>
</dbReference>
<organism evidence="1 2">
    <name type="scientific">Nesidiocoris tenuis</name>
    <dbReference type="NCBI Taxonomy" id="355587"/>
    <lineage>
        <taxon>Eukaryota</taxon>
        <taxon>Metazoa</taxon>
        <taxon>Ecdysozoa</taxon>
        <taxon>Arthropoda</taxon>
        <taxon>Hexapoda</taxon>
        <taxon>Insecta</taxon>
        <taxon>Pterygota</taxon>
        <taxon>Neoptera</taxon>
        <taxon>Paraneoptera</taxon>
        <taxon>Hemiptera</taxon>
        <taxon>Heteroptera</taxon>
        <taxon>Panheteroptera</taxon>
        <taxon>Cimicomorpha</taxon>
        <taxon>Miridae</taxon>
        <taxon>Dicyphina</taxon>
        <taxon>Nesidiocoris</taxon>
    </lineage>
</organism>
<evidence type="ECO:0000313" key="1">
    <source>
        <dbReference type="EMBL" id="CAB0019370.1"/>
    </source>
</evidence>
<dbReference type="GO" id="GO:0003676">
    <property type="term" value="F:nucleic acid binding"/>
    <property type="evidence" value="ECO:0007669"/>
    <property type="project" value="InterPro"/>
</dbReference>
<dbReference type="InterPro" id="IPR012337">
    <property type="entry name" value="RNaseH-like_sf"/>
</dbReference>